<dbReference type="EMBL" id="CP104013">
    <property type="protein sequence ID" value="UYP45807.1"/>
    <property type="molecule type" value="Genomic_DNA"/>
</dbReference>
<dbReference type="Proteomes" id="UP001208689">
    <property type="component" value="Chromosome"/>
</dbReference>
<feature type="transmembrane region" description="Helical" evidence="1">
    <location>
        <begin position="266"/>
        <end position="287"/>
    </location>
</feature>
<feature type="transmembrane region" description="Helical" evidence="1">
    <location>
        <begin position="206"/>
        <end position="226"/>
    </location>
</feature>
<evidence type="ECO:0008006" key="4">
    <source>
        <dbReference type="Google" id="ProtNLM"/>
    </source>
</evidence>
<organism evidence="2 3">
    <name type="scientific">Candidatus Lokiarchaeum ossiferum</name>
    <dbReference type="NCBI Taxonomy" id="2951803"/>
    <lineage>
        <taxon>Archaea</taxon>
        <taxon>Promethearchaeati</taxon>
        <taxon>Promethearchaeota</taxon>
        <taxon>Promethearchaeia</taxon>
        <taxon>Promethearchaeales</taxon>
        <taxon>Promethearchaeaceae</taxon>
        <taxon>Candidatus Lokiarchaeum</taxon>
    </lineage>
</organism>
<keyword evidence="1" id="KW-1133">Transmembrane helix</keyword>
<feature type="transmembrane region" description="Helical" evidence="1">
    <location>
        <begin position="299"/>
        <end position="318"/>
    </location>
</feature>
<gene>
    <name evidence="2" type="ORF">NEF87_002092</name>
</gene>
<feature type="transmembrane region" description="Helical" evidence="1">
    <location>
        <begin position="440"/>
        <end position="467"/>
    </location>
</feature>
<dbReference type="Pfam" id="PF13347">
    <property type="entry name" value="MFS_2"/>
    <property type="match status" value="1"/>
</dbReference>
<proteinExistence type="predicted"/>
<evidence type="ECO:0000313" key="3">
    <source>
        <dbReference type="Proteomes" id="UP001208689"/>
    </source>
</evidence>
<feature type="transmembrane region" description="Helical" evidence="1">
    <location>
        <begin position="330"/>
        <end position="347"/>
    </location>
</feature>
<dbReference type="PANTHER" id="PTHR11328">
    <property type="entry name" value="MAJOR FACILITATOR SUPERFAMILY DOMAIN-CONTAINING PROTEIN"/>
    <property type="match status" value="1"/>
</dbReference>
<evidence type="ECO:0000256" key="1">
    <source>
        <dbReference type="SAM" id="Phobius"/>
    </source>
</evidence>
<feature type="transmembrane region" description="Helical" evidence="1">
    <location>
        <begin position="56"/>
        <end position="74"/>
    </location>
</feature>
<accession>A0ABY6HSH4</accession>
<dbReference type="SUPFAM" id="SSF103473">
    <property type="entry name" value="MFS general substrate transporter"/>
    <property type="match status" value="1"/>
</dbReference>
<keyword evidence="1" id="KW-0472">Membrane</keyword>
<dbReference type="InterPro" id="IPR039672">
    <property type="entry name" value="MFS_2"/>
</dbReference>
<reference evidence="2" key="1">
    <citation type="submission" date="2022-09" db="EMBL/GenBank/DDBJ databases">
        <title>Actin cytoskeleton and complex cell architecture in an #Asgard archaeon.</title>
        <authorList>
            <person name="Ponce Toledo R.I."/>
            <person name="Schleper C."/>
            <person name="Rodrigues Oliveira T."/>
            <person name="Wollweber F."/>
            <person name="Xu J."/>
            <person name="Rittmann S."/>
            <person name="Klingl A."/>
            <person name="Pilhofer M."/>
        </authorList>
    </citation>
    <scope>NUCLEOTIDE SEQUENCE</scope>
    <source>
        <strain evidence="2">B-35</strain>
    </source>
</reference>
<name>A0ABY6HSH4_9ARCH</name>
<evidence type="ECO:0000313" key="2">
    <source>
        <dbReference type="EMBL" id="UYP45807.1"/>
    </source>
</evidence>
<feature type="transmembrane region" description="Helical" evidence="1">
    <location>
        <begin position="133"/>
        <end position="151"/>
    </location>
</feature>
<dbReference type="Gene3D" id="1.20.1250.20">
    <property type="entry name" value="MFS general substrate transporter like domains"/>
    <property type="match status" value="2"/>
</dbReference>
<protein>
    <recommendedName>
        <fullName evidence="4">MFS transporter</fullName>
    </recommendedName>
</protein>
<keyword evidence="3" id="KW-1185">Reference proteome</keyword>
<keyword evidence="1" id="KW-0812">Transmembrane</keyword>
<feature type="transmembrane region" description="Helical" evidence="1">
    <location>
        <begin position="95"/>
        <end position="121"/>
    </location>
</feature>
<dbReference type="InterPro" id="IPR036259">
    <property type="entry name" value="MFS_trans_sf"/>
</dbReference>
<dbReference type="PANTHER" id="PTHR11328:SF24">
    <property type="entry name" value="MAJOR FACILITATOR SUPERFAMILY (MFS) PROFILE DOMAIN-CONTAINING PROTEIN"/>
    <property type="match status" value="1"/>
</dbReference>
<feature type="transmembrane region" description="Helical" evidence="1">
    <location>
        <begin position="172"/>
        <end position="194"/>
    </location>
</feature>
<sequence length="489" mass="55798">MSDIQDKQNTELTFEHKRWVHASFGARDMFSQWHTAAFGAYTIFFYESVVGLPSQFAIAAFLIFSLWNAVNDPLMGYIMEKFTMPWQRKWGFRRFPWIVIGSILFIFSYLIIFLVPFGWFGTEALVVANKWKIFAWYVITLLIYDTTFTIFDINSQSLFPEKFAKQYERRVVTGWGTFLGILGLVLSFVLTGLIADQNFPESYRKAALLTFGGAFFFLILFLPGMYESKQLREKYKHSEGTKGQANEPFLKVAKDILTDRTMAMKILFYFGYQAAVALMNASALYIVTYILDDPENESFIFIMGGMLAGALISTPLWVRISQRVNNNKKMCIVTGLLMFATFLPMIFVSSLVGWIICIFLFGISLGGQWFINPPTMGDVLDSVAVKTGKREQSLYYGFQTFVIRFGEAFKAVVIALAHLTTGFQEGNPTLTDMTNAVDNINLVLFGIRIHTAIVPALLVLVCTLLFWKYYDLTPEKIKENRLKLDELGI</sequence>